<dbReference type="GO" id="GO:0006508">
    <property type="term" value="P:proteolysis"/>
    <property type="evidence" value="ECO:0007669"/>
    <property type="project" value="UniProtKB-KW"/>
</dbReference>
<evidence type="ECO:0000256" key="2">
    <source>
        <dbReference type="ARBA" id="ARBA00005988"/>
    </source>
</evidence>
<name>A0A7S7SJA1_PALFE</name>
<evidence type="ECO:0000256" key="1">
    <source>
        <dbReference type="ARBA" id="ARBA00001947"/>
    </source>
</evidence>
<dbReference type="KEGG" id="pfer:IRI77_23535"/>
<keyword evidence="9" id="KW-0732">Signal</keyword>
<dbReference type="GO" id="GO:0008270">
    <property type="term" value="F:zinc ion binding"/>
    <property type="evidence" value="ECO:0007669"/>
    <property type="project" value="InterPro"/>
</dbReference>
<dbReference type="PANTHER" id="PTHR11705:SF143">
    <property type="entry name" value="SLL0236 PROTEIN"/>
    <property type="match status" value="1"/>
</dbReference>
<dbReference type="SUPFAM" id="SSF53187">
    <property type="entry name" value="Zn-dependent exopeptidases"/>
    <property type="match status" value="1"/>
</dbReference>
<dbReference type="PROSITE" id="PS52035">
    <property type="entry name" value="PEPTIDASE_M14"/>
    <property type="match status" value="1"/>
</dbReference>
<feature type="chain" id="PRO_5032996883" evidence="9">
    <location>
        <begin position="20"/>
        <end position="909"/>
    </location>
</feature>
<dbReference type="GO" id="GO:0004181">
    <property type="term" value="F:metallocarboxypeptidase activity"/>
    <property type="evidence" value="ECO:0007669"/>
    <property type="project" value="InterPro"/>
</dbReference>
<evidence type="ECO:0000313" key="11">
    <source>
        <dbReference type="EMBL" id="QOY85780.1"/>
    </source>
</evidence>
<dbReference type="InterPro" id="IPR029062">
    <property type="entry name" value="Class_I_gatase-like"/>
</dbReference>
<keyword evidence="4" id="KW-0378">Hydrolase</keyword>
<dbReference type="PANTHER" id="PTHR11705">
    <property type="entry name" value="PROTEASE FAMILY M14 CARBOXYPEPTIDASE A,B"/>
    <property type="match status" value="1"/>
</dbReference>
<feature type="domain" description="Peptidase M14" evidence="10">
    <location>
        <begin position="46"/>
        <end position="362"/>
    </location>
</feature>
<sequence>MRKLLVSLPLLVLSLHAQKAEFWPGAQYDPAIPTIQQVLGHEPGTRITPPGDIVRYFEALAAAAPSRIQLHDYAKSWEGRRLIYAVISGEENIRNLEQIKAAQLKLADPRKTSAAEAKKLMATMPSILSLSYGVHGNEISSPDAAMMTAYHLLAARGDQMIDNVRKNVVVLIDPIQNPDGRERFVHNFRVNEGLLPDESPVAAERAEPWPGGRTNHYFFDMNRDWHAITQPETRGRIQYLRQFLPLVQVDLHEMGGNSSYFFTPGSLPYNPNLTQDQKDQMNWFGRNDAKWFDKFGWSYFTREVYDEFYPGYGASWPWFYGGMGMTYENASVRGLVLRRSDETLYTFEESVKKHFVGSIATCETAVDYREKLLDSFYRYQVTAIEEGQKEPVKEYILPRNGDVGAVDKLAHILAEHGIEIRQAKAAFRNGGKDYPVGSYSIVLAQPRKRFIRALLDPNTPMEPDFLKEQERRRKKKLADQIYDVTGWNLPMSFNVDCIGAAEVSQGSFETVTGAYQPHGAVSGRADVAYLVPWGTQAAGRFLTAALRADLRLLSANKPFTQSGRKFPSGTLIVMVKQNPAGVHDKVAAIATASGAEVVATNTGWVEDGVNFGSANVGALKKPAIAMLWDAPTSSASAGQTRFVLERQYGYPVTVVRTSSFGALDLDKFQVLILPSGGYAGAFSPVVTDRIKNWVREGGVLVGIGAAVSYLSSPQVGLLGVAQEGLAQDSGRPADAAKPATGGTGSAPSTPAPGAPAAGPAPGKIFTSMQDYEKAIRADRELPDSVAGVLVRAKVDPETWITAGLPETLYVLVDGRAIYSPAKIDHGANPILYAGPNELVASGYLWEENRKQLAYKPFLTTQNEGRGVVVGFTSDPNFRAYMDGLNVAFLNAVFRYTGGGGRGGAQQEQQ</sequence>
<keyword evidence="6" id="KW-0482">Metalloprotease</keyword>
<dbReference type="Gene3D" id="3.40.50.880">
    <property type="match status" value="1"/>
</dbReference>
<keyword evidence="12" id="KW-1185">Reference proteome</keyword>
<dbReference type="CDD" id="cd01653">
    <property type="entry name" value="GATase1"/>
    <property type="match status" value="1"/>
</dbReference>
<dbReference type="EMBL" id="CP063849">
    <property type="protein sequence ID" value="QOY85780.1"/>
    <property type="molecule type" value="Genomic_DNA"/>
</dbReference>
<protein>
    <submittedName>
        <fullName evidence="11">Peptidase M14</fullName>
    </submittedName>
</protein>
<comment type="similarity">
    <text evidence="2 7">Belongs to the peptidase M14 family.</text>
</comment>
<feature type="signal peptide" evidence="9">
    <location>
        <begin position="1"/>
        <end position="19"/>
    </location>
</feature>
<dbReference type="GO" id="GO:0005615">
    <property type="term" value="C:extracellular space"/>
    <property type="evidence" value="ECO:0007669"/>
    <property type="project" value="TreeGrafter"/>
</dbReference>
<organism evidence="11 12">
    <name type="scientific">Paludibaculum fermentans</name>
    <dbReference type="NCBI Taxonomy" id="1473598"/>
    <lineage>
        <taxon>Bacteria</taxon>
        <taxon>Pseudomonadati</taxon>
        <taxon>Acidobacteriota</taxon>
        <taxon>Terriglobia</taxon>
        <taxon>Bryobacterales</taxon>
        <taxon>Bryobacteraceae</taxon>
        <taxon>Paludibaculum</taxon>
    </lineage>
</organism>
<comment type="cofactor">
    <cofactor evidence="1">
        <name>Zn(2+)</name>
        <dbReference type="ChEBI" id="CHEBI:29105"/>
    </cofactor>
</comment>
<reference evidence="11 12" key="1">
    <citation type="submission" date="2020-10" db="EMBL/GenBank/DDBJ databases">
        <title>Complete genome sequence of Paludibaculum fermentans P105T, a facultatively anaerobic acidobacterium capable of dissimilatory Fe(III) reduction.</title>
        <authorList>
            <person name="Dedysh S.N."/>
            <person name="Beletsky A.V."/>
            <person name="Kulichevskaya I.S."/>
            <person name="Mardanov A.V."/>
            <person name="Ravin N.V."/>
        </authorList>
    </citation>
    <scope>NUCLEOTIDE SEQUENCE [LARGE SCALE GENOMIC DNA]</scope>
    <source>
        <strain evidence="11 12">P105</strain>
    </source>
</reference>
<evidence type="ECO:0000313" key="12">
    <source>
        <dbReference type="Proteomes" id="UP000593892"/>
    </source>
</evidence>
<dbReference type="RefSeq" id="WP_194447449.1">
    <property type="nucleotide sequence ID" value="NZ_CP063849.1"/>
</dbReference>
<evidence type="ECO:0000256" key="5">
    <source>
        <dbReference type="ARBA" id="ARBA00022833"/>
    </source>
</evidence>
<dbReference type="Proteomes" id="UP000593892">
    <property type="component" value="Chromosome"/>
</dbReference>
<accession>A0A7S7SJA1</accession>
<dbReference type="Pfam" id="PF00246">
    <property type="entry name" value="Peptidase_M14"/>
    <property type="match status" value="1"/>
</dbReference>
<dbReference type="SUPFAM" id="SSF52317">
    <property type="entry name" value="Class I glutamine amidotransferase-like"/>
    <property type="match status" value="1"/>
</dbReference>
<evidence type="ECO:0000256" key="6">
    <source>
        <dbReference type="ARBA" id="ARBA00023049"/>
    </source>
</evidence>
<evidence type="ECO:0000256" key="4">
    <source>
        <dbReference type="ARBA" id="ARBA00022801"/>
    </source>
</evidence>
<keyword evidence="5" id="KW-0862">Zinc</keyword>
<evidence type="ECO:0000256" key="8">
    <source>
        <dbReference type="SAM" id="MobiDB-lite"/>
    </source>
</evidence>
<feature type="region of interest" description="Disordered" evidence="8">
    <location>
        <begin position="728"/>
        <end position="762"/>
    </location>
</feature>
<gene>
    <name evidence="11" type="ORF">IRI77_23535</name>
</gene>
<keyword evidence="3" id="KW-0645">Protease</keyword>
<evidence type="ECO:0000256" key="7">
    <source>
        <dbReference type="PROSITE-ProRule" id="PRU01379"/>
    </source>
</evidence>
<dbReference type="Gene3D" id="3.40.630.10">
    <property type="entry name" value="Zn peptidases"/>
    <property type="match status" value="1"/>
</dbReference>
<proteinExistence type="inferred from homology"/>
<dbReference type="InterPro" id="IPR000834">
    <property type="entry name" value="Peptidase_M14"/>
</dbReference>
<evidence type="ECO:0000256" key="3">
    <source>
        <dbReference type="ARBA" id="ARBA00022670"/>
    </source>
</evidence>
<dbReference type="AlphaFoldDB" id="A0A7S7SJA1"/>
<comment type="caution">
    <text evidence="7">Lacks conserved residue(s) required for the propagation of feature annotation.</text>
</comment>
<evidence type="ECO:0000256" key="9">
    <source>
        <dbReference type="SAM" id="SignalP"/>
    </source>
</evidence>
<evidence type="ECO:0000259" key="10">
    <source>
        <dbReference type="PROSITE" id="PS52035"/>
    </source>
</evidence>